<evidence type="ECO:0000256" key="7">
    <source>
        <dbReference type="ARBA" id="ARBA00022989"/>
    </source>
</evidence>
<evidence type="ECO:0000256" key="4">
    <source>
        <dbReference type="ARBA" id="ARBA00022692"/>
    </source>
</evidence>
<comment type="similarity">
    <text evidence="2">Belongs to the BIG1 family.</text>
</comment>
<keyword evidence="7" id="KW-1133">Transmembrane helix</keyword>
<sequence>MNLLTVFVFVHLARCFDVVPLLVASHRLVPGLKNELAATNTGHRHNGAEVTNMLKKLVTQCSSDEYIILDIPGVNYRDLNDAAASNWPFLTRYLSMSSTVVGLSFVNDYIDLDYLQQYISTTCEAEVMVANVEDDNSINYIDAKPRVINIRFDELPTDEDERRARIVANDDFIRRIIRKLPSPHYTIVLTSSKRSQIHPVPPVAMDENPSMFGLFNTITNSPHRQAEVEFNDMYKSVEPVWYQDRNTNHRYLENRKKDVVQFLDYELWTKNEQLVMTLLVMMVTVGMIRVKQLFGWVFGKQKSE</sequence>
<keyword evidence="9" id="KW-0961">Cell wall biogenesis/degradation</keyword>
<evidence type="ECO:0000256" key="3">
    <source>
        <dbReference type="ARBA" id="ARBA00022089"/>
    </source>
</evidence>
<feature type="chain" id="PRO_5012677792" description="Protein BIG1" evidence="10">
    <location>
        <begin position="16"/>
        <end position="304"/>
    </location>
</feature>
<feature type="signal peptide" evidence="10">
    <location>
        <begin position="1"/>
        <end position="15"/>
    </location>
</feature>
<dbReference type="KEGG" id="cten:18247272"/>
<evidence type="ECO:0000256" key="1">
    <source>
        <dbReference type="ARBA" id="ARBA00004115"/>
    </source>
</evidence>
<keyword evidence="5 10" id="KW-0732">Signal</keyword>
<keyword evidence="8" id="KW-0472">Membrane</keyword>
<dbReference type="PANTHER" id="PTHR28285">
    <property type="entry name" value="PROTEIN BIG1"/>
    <property type="match status" value="1"/>
</dbReference>
<proteinExistence type="inferred from homology"/>
<dbReference type="AlphaFoldDB" id="G3B358"/>
<evidence type="ECO:0000256" key="6">
    <source>
        <dbReference type="ARBA" id="ARBA00022824"/>
    </source>
</evidence>
<evidence type="ECO:0000256" key="9">
    <source>
        <dbReference type="ARBA" id="ARBA00023316"/>
    </source>
</evidence>
<dbReference type="GO" id="GO:0071555">
    <property type="term" value="P:cell wall organization"/>
    <property type="evidence" value="ECO:0007669"/>
    <property type="project" value="UniProtKB-KW"/>
</dbReference>
<dbReference type="HOGENOM" id="CLU_067894_0_0_1"/>
<dbReference type="GO" id="GO:0005789">
    <property type="term" value="C:endoplasmic reticulum membrane"/>
    <property type="evidence" value="ECO:0007669"/>
    <property type="project" value="UniProtKB-SubCell"/>
</dbReference>
<dbReference type="PANTHER" id="PTHR28285:SF1">
    <property type="entry name" value="PROTEIN BIG1"/>
    <property type="match status" value="1"/>
</dbReference>
<keyword evidence="4" id="KW-0812">Transmembrane</keyword>
<organism evidence="12">
    <name type="scientific">Candida tenuis (strain ATCC 10573 / BCRC 21748 / CBS 615 / JCM 9827 / NBRC 10315 / NRRL Y-1498 / VKM Y-70)</name>
    <name type="common">Yeast</name>
    <name type="synonym">Yamadazyma tenuis</name>
    <dbReference type="NCBI Taxonomy" id="590646"/>
    <lineage>
        <taxon>Eukaryota</taxon>
        <taxon>Fungi</taxon>
        <taxon>Dikarya</taxon>
        <taxon>Ascomycota</taxon>
        <taxon>Saccharomycotina</taxon>
        <taxon>Pichiomycetes</taxon>
        <taxon>Debaryomycetaceae</taxon>
        <taxon>Yamadazyma</taxon>
    </lineage>
</organism>
<name>G3B358_CANTC</name>
<evidence type="ECO:0000313" key="11">
    <source>
        <dbReference type="EMBL" id="EGV64087.1"/>
    </source>
</evidence>
<dbReference type="eggNOG" id="ENOG502RXHV">
    <property type="taxonomic scope" value="Eukaryota"/>
</dbReference>
<gene>
    <name evidence="11" type="ORF">CANTEDRAFT_114119</name>
</gene>
<keyword evidence="6" id="KW-0256">Endoplasmic reticulum</keyword>
<dbReference type="InterPro" id="IPR037654">
    <property type="entry name" value="Big1"/>
</dbReference>
<evidence type="ECO:0000256" key="8">
    <source>
        <dbReference type="ARBA" id="ARBA00023136"/>
    </source>
</evidence>
<dbReference type="EMBL" id="GL996521">
    <property type="protein sequence ID" value="EGV64087.1"/>
    <property type="molecule type" value="Genomic_DNA"/>
</dbReference>
<evidence type="ECO:0000313" key="12">
    <source>
        <dbReference type="Proteomes" id="UP000000707"/>
    </source>
</evidence>
<reference evidence="11 12" key="1">
    <citation type="journal article" date="2011" name="Proc. Natl. Acad. Sci. U.S.A.">
        <title>Comparative genomics of xylose-fermenting fungi for enhanced biofuel production.</title>
        <authorList>
            <person name="Wohlbach D.J."/>
            <person name="Kuo A."/>
            <person name="Sato T.K."/>
            <person name="Potts K.M."/>
            <person name="Salamov A.A."/>
            <person name="LaButti K.M."/>
            <person name="Sun H."/>
            <person name="Clum A."/>
            <person name="Pangilinan J.L."/>
            <person name="Lindquist E.A."/>
            <person name="Lucas S."/>
            <person name="Lapidus A."/>
            <person name="Jin M."/>
            <person name="Gunawan C."/>
            <person name="Balan V."/>
            <person name="Dale B.E."/>
            <person name="Jeffries T.W."/>
            <person name="Zinkel R."/>
            <person name="Barry K.W."/>
            <person name="Grigoriev I.V."/>
            <person name="Gasch A.P."/>
        </authorList>
    </citation>
    <scope>NUCLEOTIDE SEQUENCE [LARGE SCALE GENOMIC DNA]</scope>
    <source>
        <strain evidence="12">ATCC 10573 / BCRC 21748 / CBS 615 / JCM 9827 / NBRC 10315 / NRRL Y-1498 / VKM Y-70</strain>
    </source>
</reference>
<accession>G3B358</accession>
<dbReference type="GO" id="GO:0006078">
    <property type="term" value="P:(1-&gt;6)-beta-D-glucan biosynthetic process"/>
    <property type="evidence" value="ECO:0007669"/>
    <property type="project" value="TreeGrafter"/>
</dbReference>
<dbReference type="STRING" id="590646.G3B358"/>
<dbReference type="OrthoDB" id="9985059at2759"/>
<dbReference type="GO" id="GO:0009272">
    <property type="term" value="P:fungal-type cell wall biogenesis"/>
    <property type="evidence" value="ECO:0007669"/>
    <property type="project" value="TreeGrafter"/>
</dbReference>
<dbReference type="Proteomes" id="UP000000707">
    <property type="component" value="Unassembled WGS sequence"/>
</dbReference>
<evidence type="ECO:0000256" key="10">
    <source>
        <dbReference type="SAM" id="SignalP"/>
    </source>
</evidence>
<evidence type="ECO:0000256" key="5">
    <source>
        <dbReference type="ARBA" id="ARBA00022729"/>
    </source>
</evidence>
<comment type="subcellular location">
    <subcellularLocation>
        <location evidence="1">Endoplasmic reticulum membrane</location>
        <topology evidence="1">Single-pass type I membrane protein</topology>
    </subcellularLocation>
</comment>
<dbReference type="GeneID" id="18247272"/>
<keyword evidence="12" id="KW-1185">Reference proteome</keyword>
<evidence type="ECO:0000256" key="2">
    <source>
        <dbReference type="ARBA" id="ARBA00008203"/>
    </source>
</evidence>
<protein>
    <recommendedName>
        <fullName evidence="3">Protein BIG1</fullName>
    </recommendedName>
</protein>